<accession>A0A3M7Q4H6</accession>
<proteinExistence type="predicted"/>
<keyword evidence="2" id="KW-1185">Reference proteome</keyword>
<dbReference type="AlphaFoldDB" id="A0A3M7Q4H6"/>
<evidence type="ECO:0000313" key="1">
    <source>
        <dbReference type="EMBL" id="RNA05865.1"/>
    </source>
</evidence>
<sequence>MIQKEKNAINKLIFFPEQDHLKNLIFLKEITTVCKIEIRFFLNPGFKILNTEEELSRHLC</sequence>
<name>A0A3M7Q4H6_BRAPC</name>
<evidence type="ECO:0000313" key="2">
    <source>
        <dbReference type="Proteomes" id="UP000276133"/>
    </source>
</evidence>
<dbReference type="EMBL" id="REGN01007567">
    <property type="protein sequence ID" value="RNA05865.1"/>
    <property type="molecule type" value="Genomic_DNA"/>
</dbReference>
<organism evidence="1 2">
    <name type="scientific">Brachionus plicatilis</name>
    <name type="common">Marine rotifer</name>
    <name type="synonym">Brachionus muelleri</name>
    <dbReference type="NCBI Taxonomy" id="10195"/>
    <lineage>
        <taxon>Eukaryota</taxon>
        <taxon>Metazoa</taxon>
        <taxon>Spiralia</taxon>
        <taxon>Gnathifera</taxon>
        <taxon>Rotifera</taxon>
        <taxon>Eurotatoria</taxon>
        <taxon>Monogononta</taxon>
        <taxon>Pseudotrocha</taxon>
        <taxon>Ploima</taxon>
        <taxon>Brachionidae</taxon>
        <taxon>Brachionus</taxon>
    </lineage>
</organism>
<gene>
    <name evidence="1" type="ORF">BpHYR1_033564</name>
</gene>
<protein>
    <submittedName>
        <fullName evidence="1">Uncharacterized protein</fullName>
    </submittedName>
</protein>
<comment type="caution">
    <text evidence="1">The sequence shown here is derived from an EMBL/GenBank/DDBJ whole genome shotgun (WGS) entry which is preliminary data.</text>
</comment>
<reference evidence="1 2" key="1">
    <citation type="journal article" date="2018" name="Sci. Rep.">
        <title>Genomic signatures of local adaptation to the degree of environmental predictability in rotifers.</title>
        <authorList>
            <person name="Franch-Gras L."/>
            <person name="Hahn C."/>
            <person name="Garcia-Roger E.M."/>
            <person name="Carmona M.J."/>
            <person name="Serra M."/>
            <person name="Gomez A."/>
        </authorList>
    </citation>
    <scope>NUCLEOTIDE SEQUENCE [LARGE SCALE GENOMIC DNA]</scope>
    <source>
        <strain evidence="1">HYR1</strain>
    </source>
</reference>
<dbReference type="Proteomes" id="UP000276133">
    <property type="component" value="Unassembled WGS sequence"/>
</dbReference>